<proteinExistence type="predicted"/>
<dbReference type="AlphaFoldDB" id="C9LMI9"/>
<organism evidence="1 2">
    <name type="scientific">Dialister invisus DSM 15470</name>
    <dbReference type="NCBI Taxonomy" id="592028"/>
    <lineage>
        <taxon>Bacteria</taxon>
        <taxon>Bacillati</taxon>
        <taxon>Bacillota</taxon>
        <taxon>Negativicutes</taxon>
        <taxon>Veillonellales</taxon>
        <taxon>Veillonellaceae</taxon>
        <taxon>Dialister</taxon>
    </lineage>
</organism>
<keyword evidence="2" id="KW-1185">Reference proteome</keyword>
<dbReference type="HOGENOM" id="CLU_3288585_0_0_9"/>
<name>C9LMI9_9FIRM</name>
<gene>
    <name evidence="1" type="ORF">GCWU000321_00742</name>
</gene>
<sequence length="40" mass="4528">MDQITCFLIFLYGTKPQKNGWPKLRSAFLRCSPHSGLSGE</sequence>
<dbReference type="Proteomes" id="UP000004736">
    <property type="component" value="Unassembled WGS sequence"/>
</dbReference>
<evidence type="ECO:0000313" key="1">
    <source>
        <dbReference type="EMBL" id="EEW96775.1"/>
    </source>
</evidence>
<accession>C9LMI9</accession>
<evidence type="ECO:0000313" key="2">
    <source>
        <dbReference type="Proteomes" id="UP000004736"/>
    </source>
</evidence>
<comment type="caution">
    <text evidence="1">The sequence shown here is derived from an EMBL/GenBank/DDBJ whole genome shotgun (WGS) entry which is preliminary data.</text>
</comment>
<dbReference type="EMBL" id="ACIM02000001">
    <property type="protein sequence ID" value="EEW96775.1"/>
    <property type="molecule type" value="Genomic_DNA"/>
</dbReference>
<dbReference type="STRING" id="592028.GCWU000321_00742"/>
<protein>
    <submittedName>
        <fullName evidence="1">Uncharacterized protein</fullName>
    </submittedName>
</protein>
<reference evidence="1" key="1">
    <citation type="submission" date="2009-09" db="EMBL/GenBank/DDBJ databases">
        <authorList>
            <person name="Weinstock G."/>
            <person name="Sodergren E."/>
            <person name="Clifton S."/>
            <person name="Fulton L."/>
            <person name="Fulton B."/>
            <person name="Courtney L."/>
            <person name="Fronick C."/>
            <person name="Harrison M."/>
            <person name="Strong C."/>
            <person name="Farmer C."/>
            <person name="Delahaunty K."/>
            <person name="Markovic C."/>
            <person name="Hall O."/>
            <person name="Minx P."/>
            <person name="Tomlinson C."/>
            <person name="Mitreva M."/>
            <person name="Nelson J."/>
            <person name="Hou S."/>
            <person name="Wollam A."/>
            <person name="Pepin K.H."/>
            <person name="Johnson M."/>
            <person name="Bhonagiri V."/>
            <person name="Nash W.E."/>
            <person name="Warren W."/>
            <person name="Chinwalla A."/>
            <person name="Mardis E.R."/>
            <person name="Wilson R.K."/>
        </authorList>
    </citation>
    <scope>NUCLEOTIDE SEQUENCE [LARGE SCALE GENOMIC DNA]</scope>
    <source>
        <strain evidence="1">DSM 15470</strain>
    </source>
</reference>